<dbReference type="PROSITE" id="PS00676">
    <property type="entry name" value="SIGMA54_INTERACT_2"/>
    <property type="match status" value="1"/>
</dbReference>
<dbReference type="InterPro" id="IPR002078">
    <property type="entry name" value="Sigma_54_int"/>
</dbReference>
<dbReference type="Pfam" id="PF00072">
    <property type="entry name" value="Response_reg"/>
    <property type="match status" value="1"/>
</dbReference>
<keyword evidence="3" id="KW-0805">Transcription regulation</keyword>
<accession>A0ABV6YV45</accession>
<dbReference type="CDD" id="cd00156">
    <property type="entry name" value="REC"/>
    <property type="match status" value="1"/>
</dbReference>
<evidence type="ECO:0000313" key="8">
    <source>
        <dbReference type="EMBL" id="MFC1850061.1"/>
    </source>
</evidence>
<reference evidence="8 9" key="1">
    <citation type="submission" date="2024-09" db="EMBL/GenBank/DDBJ databases">
        <title>Laminarin stimulates single cell rates of sulfate reduction while oxygen inhibits transcriptomic activity in coastal marine sediment.</title>
        <authorList>
            <person name="Lindsay M."/>
            <person name="Orcutt B."/>
            <person name="Emerson D."/>
            <person name="Stepanauskas R."/>
            <person name="D'Angelo T."/>
        </authorList>
    </citation>
    <scope>NUCLEOTIDE SEQUENCE [LARGE SCALE GENOMIC DNA]</scope>
    <source>
        <strain evidence="8">SAG AM-311-K15</strain>
    </source>
</reference>
<dbReference type="PANTHER" id="PTHR32071:SF113">
    <property type="entry name" value="ALGINATE BIOSYNTHESIS TRANSCRIPTIONAL REGULATORY PROTEIN ALGB"/>
    <property type="match status" value="1"/>
</dbReference>
<dbReference type="Gene3D" id="1.10.8.60">
    <property type="match status" value="1"/>
</dbReference>
<evidence type="ECO:0000256" key="5">
    <source>
        <dbReference type="PROSITE-ProRule" id="PRU00169"/>
    </source>
</evidence>
<organism evidence="8 9">
    <name type="scientific">candidate division CSSED10-310 bacterium</name>
    <dbReference type="NCBI Taxonomy" id="2855610"/>
    <lineage>
        <taxon>Bacteria</taxon>
        <taxon>Bacteria division CSSED10-310</taxon>
    </lineage>
</organism>
<protein>
    <submittedName>
        <fullName evidence="8">Sigma-54-dependent transcriptional regulator</fullName>
    </submittedName>
</protein>
<keyword evidence="9" id="KW-1185">Reference proteome</keyword>
<dbReference type="Gene3D" id="3.40.50.2300">
    <property type="match status" value="1"/>
</dbReference>
<dbReference type="InterPro" id="IPR002197">
    <property type="entry name" value="HTH_Fis"/>
</dbReference>
<dbReference type="InterPro" id="IPR025943">
    <property type="entry name" value="Sigma_54_int_dom_ATP-bd_2"/>
</dbReference>
<keyword evidence="4" id="KW-0804">Transcription</keyword>
<evidence type="ECO:0000313" key="9">
    <source>
        <dbReference type="Proteomes" id="UP001594351"/>
    </source>
</evidence>
<evidence type="ECO:0000259" key="7">
    <source>
        <dbReference type="PROSITE" id="PS50110"/>
    </source>
</evidence>
<dbReference type="SUPFAM" id="SSF52540">
    <property type="entry name" value="P-loop containing nucleoside triphosphate hydrolases"/>
    <property type="match status" value="1"/>
</dbReference>
<dbReference type="InterPro" id="IPR003593">
    <property type="entry name" value="AAA+_ATPase"/>
</dbReference>
<comment type="caution">
    <text evidence="8">The sequence shown here is derived from an EMBL/GenBank/DDBJ whole genome shotgun (WGS) entry which is preliminary data.</text>
</comment>
<dbReference type="InterPro" id="IPR001789">
    <property type="entry name" value="Sig_transdc_resp-reg_receiver"/>
</dbReference>
<dbReference type="EMBL" id="JBHPBY010000074">
    <property type="protein sequence ID" value="MFC1850061.1"/>
    <property type="molecule type" value="Genomic_DNA"/>
</dbReference>
<keyword evidence="5" id="KW-0597">Phosphoprotein</keyword>
<dbReference type="Pfam" id="PF00158">
    <property type="entry name" value="Sigma54_activat"/>
    <property type="match status" value="1"/>
</dbReference>
<evidence type="ECO:0000256" key="4">
    <source>
        <dbReference type="ARBA" id="ARBA00023163"/>
    </source>
</evidence>
<feature type="domain" description="Sigma-54 factor interaction" evidence="6">
    <location>
        <begin position="137"/>
        <end position="366"/>
    </location>
</feature>
<sequence>MARILIIDDDRAICKLISSVADRLGHTAQYTTDLERARTILQNQQFEIIFLDVKMPDGNGLDLLPQIKSSAVVPEVIIITGYWDSNGAELAFKSGVWDYLEKPITVNALTLQITRAALYHSEKTIHTTPVFLKRDQIIGTSPELKTALIQAALVCQSTVNVLITGETGTGKELFARTIHSNSSRSEMDFVVVDCTSLPETLAESILFGHEKGVYTGAVNARDGLFKMADGGTLFLDEIGELPLNMQKTFLRVIQEQNFRPLGSKTEIKSDFRLIAATNKNLEKMVDAGSFRKDLFFRLQTFTINLPPLRHRPDDVKDLIKFYVQKLCQENKIETKELSPDFMDVLLSYDWPGNVREVFNTLDSVFTVAFSEQTLFSQHLPATIRIKTKQLQQQKPLEDEIKKWPHIQKPLLRIPTFTNHKDTSERHYLKEVLEATQGNIQEACSITGLSRSRFYALLKKHRLPTKGKNS</sequence>
<dbReference type="InterPro" id="IPR058031">
    <property type="entry name" value="AAA_lid_NorR"/>
</dbReference>
<proteinExistence type="predicted"/>
<dbReference type="PROSITE" id="PS50110">
    <property type="entry name" value="RESPONSE_REGULATORY"/>
    <property type="match status" value="1"/>
</dbReference>
<dbReference type="Pfam" id="PF02954">
    <property type="entry name" value="HTH_8"/>
    <property type="match status" value="1"/>
</dbReference>
<evidence type="ECO:0000256" key="1">
    <source>
        <dbReference type="ARBA" id="ARBA00022741"/>
    </source>
</evidence>
<dbReference type="InterPro" id="IPR011006">
    <property type="entry name" value="CheY-like_superfamily"/>
</dbReference>
<dbReference type="Pfam" id="PF25601">
    <property type="entry name" value="AAA_lid_14"/>
    <property type="match status" value="1"/>
</dbReference>
<feature type="modified residue" description="4-aspartylphosphate" evidence="5">
    <location>
        <position position="52"/>
    </location>
</feature>
<name>A0ABV6YV45_UNCC1</name>
<dbReference type="SUPFAM" id="SSF52172">
    <property type="entry name" value="CheY-like"/>
    <property type="match status" value="1"/>
</dbReference>
<evidence type="ECO:0000259" key="6">
    <source>
        <dbReference type="PROSITE" id="PS50045"/>
    </source>
</evidence>
<dbReference type="SUPFAM" id="SSF46689">
    <property type="entry name" value="Homeodomain-like"/>
    <property type="match status" value="1"/>
</dbReference>
<dbReference type="PROSITE" id="PS50045">
    <property type="entry name" value="SIGMA54_INTERACT_4"/>
    <property type="match status" value="1"/>
</dbReference>
<dbReference type="PANTHER" id="PTHR32071">
    <property type="entry name" value="TRANSCRIPTIONAL REGULATORY PROTEIN"/>
    <property type="match status" value="1"/>
</dbReference>
<feature type="domain" description="Response regulatory" evidence="7">
    <location>
        <begin position="3"/>
        <end position="117"/>
    </location>
</feature>
<dbReference type="InterPro" id="IPR025662">
    <property type="entry name" value="Sigma_54_int_dom_ATP-bd_1"/>
</dbReference>
<dbReference type="InterPro" id="IPR009057">
    <property type="entry name" value="Homeodomain-like_sf"/>
</dbReference>
<gene>
    <name evidence="8" type="ORF">ACFL27_07710</name>
</gene>
<keyword evidence="1" id="KW-0547">Nucleotide-binding</keyword>
<dbReference type="Gene3D" id="3.40.50.300">
    <property type="entry name" value="P-loop containing nucleotide triphosphate hydrolases"/>
    <property type="match status" value="1"/>
</dbReference>
<dbReference type="SMART" id="SM00448">
    <property type="entry name" value="REC"/>
    <property type="match status" value="1"/>
</dbReference>
<dbReference type="InterPro" id="IPR027417">
    <property type="entry name" value="P-loop_NTPase"/>
</dbReference>
<keyword evidence="2" id="KW-0067">ATP-binding</keyword>
<dbReference type="Gene3D" id="1.10.10.60">
    <property type="entry name" value="Homeodomain-like"/>
    <property type="match status" value="1"/>
</dbReference>
<dbReference type="SMART" id="SM00382">
    <property type="entry name" value="AAA"/>
    <property type="match status" value="1"/>
</dbReference>
<evidence type="ECO:0000256" key="2">
    <source>
        <dbReference type="ARBA" id="ARBA00022840"/>
    </source>
</evidence>
<dbReference type="CDD" id="cd00009">
    <property type="entry name" value="AAA"/>
    <property type="match status" value="1"/>
</dbReference>
<dbReference type="Proteomes" id="UP001594351">
    <property type="component" value="Unassembled WGS sequence"/>
</dbReference>
<evidence type="ECO:0000256" key="3">
    <source>
        <dbReference type="ARBA" id="ARBA00023015"/>
    </source>
</evidence>
<dbReference type="PROSITE" id="PS00675">
    <property type="entry name" value="SIGMA54_INTERACT_1"/>
    <property type="match status" value="1"/>
</dbReference>